<dbReference type="InterPro" id="IPR002645">
    <property type="entry name" value="STAS_dom"/>
</dbReference>
<dbReference type="PANTHER" id="PTHR33495">
    <property type="entry name" value="ANTI-SIGMA FACTOR ANTAGONIST TM_1081-RELATED-RELATED"/>
    <property type="match status" value="1"/>
</dbReference>
<dbReference type="RefSeq" id="WP_250923049.1">
    <property type="nucleotide sequence ID" value="NZ_JAMQAW010000042.1"/>
</dbReference>
<feature type="domain" description="STAS" evidence="2">
    <location>
        <begin position="100"/>
        <end position="188"/>
    </location>
</feature>
<sequence>MPPPPDRAEPPPSASTISTSRPGTEQNGTAAHTTGRDIARRLRSLGHTTQLIATRHATFLLRAVNHLAHGCGITRDLRVDAVGIQPTAVGATTERLGSAGQLSASPEQGVLIVKVSGMVEEREHAPLRDRLNALTGASSGNVVLDLRGVEFLVPAGLGVVLGLRVRLKEAGRTLHLLGGEPVHQLLRITGFTTVPLHDDLAQALAAAQGKRWRR</sequence>
<keyword evidence="4" id="KW-1185">Reference proteome</keyword>
<accession>A0ABT0UXN4</accession>
<feature type="region of interest" description="Disordered" evidence="1">
    <location>
        <begin position="1"/>
        <end position="33"/>
    </location>
</feature>
<evidence type="ECO:0000256" key="1">
    <source>
        <dbReference type="SAM" id="MobiDB-lite"/>
    </source>
</evidence>
<dbReference type="PROSITE" id="PS50801">
    <property type="entry name" value="STAS"/>
    <property type="match status" value="1"/>
</dbReference>
<gene>
    <name evidence="3" type="ORF">NBG84_31310</name>
</gene>
<protein>
    <submittedName>
        <fullName evidence="3">STAS domain-containing protein</fullName>
    </submittedName>
</protein>
<organism evidence="3 4">
    <name type="scientific">Streptomyces albipurpureus</name>
    <dbReference type="NCBI Taxonomy" id="2897419"/>
    <lineage>
        <taxon>Bacteria</taxon>
        <taxon>Bacillati</taxon>
        <taxon>Actinomycetota</taxon>
        <taxon>Actinomycetes</taxon>
        <taxon>Kitasatosporales</taxon>
        <taxon>Streptomycetaceae</taxon>
        <taxon>Streptomyces</taxon>
    </lineage>
</organism>
<evidence type="ECO:0000259" key="2">
    <source>
        <dbReference type="PROSITE" id="PS50801"/>
    </source>
</evidence>
<comment type="caution">
    <text evidence="3">The sequence shown here is derived from an EMBL/GenBank/DDBJ whole genome shotgun (WGS) entry which is preliminary data.</text>
</comment>
<reference evidence="3" key="1">
    <citation type="submission" date="2022-06" db="EMBL/GenBank/DDBJ databases">
        <title>Genome public.</title>
        <authorList>
            <person name="Sun Q."/>
        </authorList>
    </citation>
    <scope>NUCLEOTIDE SEQUENCE</scope>
    <source>
        <strain evidence="3">CWNU-1</strain>
    </source>
</reference>
<feature type="compositionally biased region" description="Polar residues" evidence="1">
    <location>
        <begin position="14"/>
        <end position="32"/>
    </location>
</feature>
<dbReference type="CDD" id="cd07043">
    <property type="entry name" value="STAS_anti-anti-sigma_factors"/>
    <property type="match status" value="1"/>
</dbReference>
<dbReference type="Proteomes" id="UP001431429">
    <property type="component" value="Unassembled WGS sequence"/>
</dbReference>
<dbReference type="Pfam" id="PF13466">
    <property type="entry name" value="STAS_2"/>
    <property type="match status" value="1"/>
</dbReference>
<dbReference type="SUPFAM" id="SSF52091">
    <property type="entry name" value="SpoIIaa-like"/>
    <property type="match status" value="1"/>
</dbReference>
<dbReference type="InterPro" id="IPR036513">
    <property type="entry name" value="STAS_dom_sf"/>
</dbReference>
<dbReference type="Gene3D" id="3.30.750.24">
    <property type="entry name" value="STAS domain"/>
    <property type="match status" value="1"/>
</dbReference>
<evidence type="ECO:0000313" key="4">
    <source>
        <dbReference type="Proteomes" id="UP001431429"/>
    </source>
</evidence>
<dbReference type="EMBL" id="JAMQAW010000042">
    <property type="protein sequence ID" value="MCM2392724.1"/>
    <property type="molecule type" value="Genomic_DNA"/>
</dbReference>
<feature type="compositionally biased region" description="Pro residues" evidence="1">
    <location>
        <begin position="1"/>
        <end position="13"/>
    </location>
</feature>
<dbReference type="InterPro" id="IPR058548">
    <property type="entry name" value="MlaB-like_STAS"/>
</dbReference>
<name>A0ABT0UXN4_9ACTN</name>
<evidence type="ECO:0000313" key="3">
    <source>
        <dbReference type="EMBL" id="MCM2392724.1"/>
    </source>
</evidence>
<proteinExistence type="predicted"/>
<dbReference type="PANTHER" id="PTHR33495:SF2">
    <property type="entry name" value="ANTI-SIGMA FACTOR ANTAGONIST TM_1081-RELATED"/>
    <property type="match status" value="1"/>
</dbReference>